<protein>
    <recommendedName>
        <fullName evidence="3">Roadblock/LC7 family protein</fullName>
    </recommendedName>
</protein>
<dbReference type="HOGENOM" id="CLU_170985_0_0_6"/>
<proteinExistence type="predicted"/>
<dbReference type="STRING" id="555778.Hneap_2408"/>
<dbReference type="KEGG" id="hna:Hneap_2408"/>
<dbReference type="PIRSF" id="PIRSF006821">
    <property type="entry name" value="UCP006821"/>
    <property type="match status" value="1"/>
</dbReference>
<organism evidence="1 2">
    <name type="scientific">Halothiobacillus neapolitanus (strain ATCC 23641 / DSM 15147 / CIP 104769 / NCIMB 8539 / c2)</name>
    <name type="common">Thiobacillus neapolitanus</name>
    <dbReference type="NCBI Taxonomy" id="555778"/>
    <lineage>
        <taxon>Bacteria</taxon>
        <taxon>Pseudomonadati</taxon>
        <taxon>Pseudomonadota</taxon>
        <taxon>Gammaproteobacteria</taxon>
        <taxon>Chromatiales</taxon>
        <taxon>Halothiobacillaceae</taxon>
        <taxon>Halothiobacillus</taxon>
    </lineage>
</organism>
<reference evidence="1 2" key="1">
    <citation type="submission" date="2009-10" db="EMBL/GenBank/DDBJ databases">
        <title>Complete sequence of Halothiobacillus neapolitanus c2.</title>
        <authorList>
            <consortium name="US DOE Joint Genome Institute"/>
            <person name="Lucas S."/>
            <person name="Copeland A."/>
            <person name="Lapidus A."/>
            <person name="Glavina del Rio T."/>
            <person name="Tice H."/>
            <person name="Bruce D."/>
            <person name="Goodwin L."/>
            <person name="Pitluck S."/>
            <person name="Davenport K."/>
            <person name="Brettin T."/>
            <person name="Detter J.C."/>
            <person name="Han C."/>
            <person name="Tapia R."/>
            <person name="Larimer F."/>
            <person name="Land M."/>
            <person name="Hauser L."/>
            <person name="Kyrpides N."/>
            <person name="Mikhailova N."/>
            <person name="Kerfeld C."/>
            <person name="Cannon G."/>
            <person name="Heinhort S."/>
        </authorList>
    </citation>
    <scope>NUCLEOTIDE SEQUENCE [LARGE SCALE GENOMIC DNA]</scope>
    <source>
        <strain evidence="2">ATCC 23641 / c2</strain>
    </source>
</reference>
<gene>
    <name evidence="1" type="ordered locus">Hneap_2408</name>
</gene>
<evidence type="ECO:0000313" key="2">
    <source>
        <dbReference type="Proteomes" id="UP000009102"/>
    </source>
</evidence>
<keyword evidence="2" id="KW-1185">Reference proteome</keyword>
<dbReference type="EMBL" id="CP001801">
    <property type="protein sequence ID" value="ACX97217.1"/>
    <property type="molecule type" value="Genomic_DNA"/>
</dbReference>
<sequence length="113" mass="12060">MATTNELTQVPGAVAGFTFSPSGQLLDSDIKPGNHELDESTLEMLAHICVANLAISNMQAVGWEKSSELKGFNPVEGFTFVCLDVSVVARGNKAIVLINQNADYDKAFEALAD</sequence>
<accession>D0KXM9</accession>
<evidence type="ECO:0000313" key="1">
    <source>
        <dbReference type="EMBL" id="ACX97217.1"/>
    </source>
</evidence>
<dbReference type="Proteomes" id="UP000009102">
    <property type="component" value="Chromosome"/>
</dbReference>
<evidence type="ECO:0008006" key="3">
    <source>
        <dbReference type="Google" id="ProtNLM"/>
    </source>
</evidence>
<name>D0KXM9_HALNC</name>
<dbReference type="RefSeq" id="WP_012825248.1">
    <property type="nucleotide sequence ID" value="NC_013422.1"/>
</dbReference>
<dbReference type="eggNOG" id="COG4831">
    <property type="taxonomic scope" value="Bacteria"/>
</dbReference>
<dbReference type="Pfam" id="PF09941">
    <property type="entry name" value="DUF2173"/>
    <property type="match status" value="1"/>
</dbReference>
<dbReference type="AlphaFoldDB" id="D0KXM9"/>
<dbReference type="InterPro" id="IPR018685">
    <property type="entry name" value="DUF2173"/>
</dbReference>